<dbReference type="PROSITE" id="PS00107">
    <property type="entry name" value="PROTEIN_KINASE_ATP"/>
    <property type="match status" value="1"/>
</dbReference>
<evidence type="ECO:0000313" key="8">
    <source>
        <dbReference type="EMBL" id="KII62869.1"/>
    </source>
</evidence>
<gene>
    <name evidence="8" type="ORF">RF11_12230</name>
</gene>
<feature type="binding site" evidence="4">
    <location>
        <position position="50"/>
    </location>
    <ligand>
        <name>ATP</name>
        <dbReference type="ChEBI" id="CHEBI:30616"/>
    </ligand>
</feature>
<comment type="caution">
    <text evidence="8">The sequence shown here is derived from an EMBL/GenBank/DDBJ whole genome shotgun (WGS) entry which is preliminary data.</text>
</comment>
<dbReference type="AlphaFoldDB" id="A0A0C2MEN9"/>
<dbReference type="OrthoDB" id="5800476at2759"/>
<keyword evidence="8" id="KW-0418">Kinase</keyword>
<evidence type="ECO:0000256" key="2">
    <source>
        <dbReference type="ARBA" id="ARBA00022741"/>
    </source>
</evidence>
<keyword evidence="2 4" id="KW-0547">Nucleotide-binding</keyword>
<keyword evidence="8" id="KW-0808">Transferase</keyword>
<dbReference type="PROSITE" id="PS50011">
    <property type="entry name" value="PROTEIN_KINASE_DOM"/>
    <property type="match status" value="1"/>
</dbReference>
<name>A0A0C2MEN9_THEKT</name>
<evidence type="ECO:0000256" key="4">
    <source>
        <dbReference type="PROSITE-ProRule" id="PRU10141"/>
    </source>
</evidence>
<evidence type="ECO:0000256" key="5">
    <source>
        <dbReference type="RuleBase" id="RU000304"/>
    </source>
</evidence>
<feature type="domain" description="Protein kinase" evidence="7">
    <location>
        <begin position="21"/>
        <end position="293"/>
    </location>
</feature>
<reference evidence="8 9" key="1">
    <citation type="journal article" date="2014" name="Genome Biol. Evol.">
        <title>The genome of the myxosporean Thelohanellus kitauei shows adaptations to nutrient acquisition within its fish host.</title>
        <authorList>
            <person name="Yang Y."/>
            <person name="Xiong J."/>
            <person name="Zhou Z."/>
            <person name="Huo F."/>
            <person name="Miao W."/>
            <person name="Ran C."/>
            <person name="Liu Y."/>
            <person name="Zhang J."/>
            <person name="Feng J."/>
            <person name="Wang M."/>
            <person name="Wang M."/>
            <person name="Wang L."/>
            <person name="Yao B."/>
        </authorList>
    </citation>
    <scope>NUCLEOTIDE SEQUENCE [LARGE SCALE GENOMIC DNA]</scope>
    <source>
        <strain evidence="8">Wuqing</strain>
    </source>
</reference>
<feature type="region of interest" description="Disordered" evidence="6">
    <location>
        <begin position="384"/>
        <end position="450"/>
    </location>
</feature>
<keyword evidence="9" id="KW-1185">Reference proteome</keyword>
<evidence type="ECO:0000256" key="6">
    <source>
        <dbReference type="SAM" id="MobiDB-lite"/>
    </source>
</evidence>
<proteinExistence type="inferred from homology"/>
<feature type="compositionally biased region" description="Polar residues" evidence="6">
    <location>
        <begin position="384"/>
        <end position="408"/>
    </location>
</feature>
<sequence length="450" mass="52327">MIIPDPSRPKIWATTLIGERYEIMQSIGKGSFGEVFLAVDRLNKSKVAIKIEELVKERSQLTFESKIYKYLSDGVNILNTKLYEIDRNTRALVMELLGPSIEELHKRCKCKFTLKTVCLLADQMISLLEYLHLRSIIHRDLKPDNFLMGLADTSKVYIVDFGLSKQYAVSRVSPHIEYRTKKHMIGTVRYASINSHLGIEQSRRDDLEALGYVLLYLFLGKLPWQGIQCNDKKRKYNLICERKLALTLDSLCRQVPEQFGEYMRYVYHLRFDQKPDYMLLRQLFRQMMQHNNIRVDNAFDWTFVDEAKALFTRFDKVQLPSRLMKTEMKPNQTTGNVIKVNAEVPLQAVDGTKPIVNNIPVTRVPVIPHKYMKPKDLKPEMDSLVNNAGHRSSTNLEMETPNYPNVQPSPAPRYNLRSLKREESVNQVSQQNTLTRRRDLINPPFPKHPL</sequence>
<dbReference type="Gene3D" id="1.10.510.10">
    <property type="entry name" value="Transferase(Phosphotransferase) domain 1"/>
    <property type="match status" value="1"/>
</dbReference>
<dbReference type="InterPro" id="IPR017441">
    <property type="entry name" value="Protein_kinase_ATP_BS"/>
</dbReference>
<dbReference type="InterPro" id="IPR011009">
    <property type="entry name" value="Kinase-like_dom_sf"/>
</dbReference>
<dbReference type="PROSITE" id="PS00108">
    <property type="entry name" value="PROTEIN_KINASE_ST"/>
    <property type="match status" value="1"/>
</dbReference>
<dbReference type="InterPro" id="IPR008271">
    <property type="entry name" value="Ser/Thr_kinase_AS"/>
</dbReference>
<dbReference type="GO" id="GO:0004674">
    <property type="term" value="F:protein serine/threonine kinase activity"/>
    <property type="evidence" value="ECO:0007669"/>
    <property type="project" value="UniProtKB-KW"/>
</dbReference>
<accession>A0A0C2MEN9</accession>
<dbReference type="CDD" id="cd14016">
    <property type="entry name" value="STKc_CK1"/>
    <property type="match status" value="1"/>
</dbReference>
<evidence type="ECO:0000259" key="7">
    <source>
        <dbReference type="PROSITE" id="PS50011"/>
    </source>
</evidence>
<dbReference type="EMBL" id="JWZT01004858">
    <property type="protein sequence ID" value="KII62869.1"/>
    <property type="molecule type" value="Genomic_DNA"/>
</dbReference>
<feature type="compositionally biased region" description="Polar residues" evidence="6">
    <location>
        <begin position="425"/>
        <end position="434"/>
    </location>
</feature>
<keyword evidence="3 4" id="KW-0067">ATP-binding</keyword>
<dbReference type="Proteomes" id="UP000031668">
    <property type="component" value="Unassembled WGS sequence"/>
</dbReference>
<evidence type="ECO:0000256" key="1">
    <source>
        <dbReference type="ARBA" id="ARBA00012513"/>
    </source>
</evidence>
<dbReference type="EC" id="2.7.11.1" evidence="1"/>
<dbReference type="SUPFAM" id="SSF56112">
    <property type="entry name" value="Protein kinase-like (PK-like)"/>
    <property type="match status" value="1"/>
</dbReference>
<dbReference type="OMA" id="AKFYKMM"/>
<comment type="similarity">
    <text evidence="5">Belongs to the protein kinase superfamily.</text>
</comment>
<organism evidence="8 9">
    <name type="scientific">Thelohanellus kitauei</name>
    <name type="common">Myxosporean</name>
    <dbReference type="NCBI Taxonomy" id="669202"/>
    <lineage>
        <taxon>Eukaryota</taxon>
        <taxon>Metazoa</taxon>
        <taxon>Cnidaria</taxon>
        <taxon>Myxozoa</taxon>
        <taxon>Myxosporea</taxon>
        <taxon>Bivalvulida</taxon>
        <taxon>Platysporina</taxon>
        <taxon>Myxobolidae</taxon>
        <taxon>Thelohanellus</taxon>
    </lineage>
</organism>
<dbReference type="FunFam" id="1.10.510.10:FF:001190">
    <property type="entry name" value="Uncharacterized protein"/>
    <property type="match status" value="1"/>
</dbReference>
<evidence type="ECO:0000313" key="9">
    <source>
        <dbReference type="Proteomes" id="UP000031668"/>
    </source>
</evidence>
<dbReference type="Pfam" id="PF00069">
    <property type="entry name" value="Pkinase"/>
    <property type="match status" value="1"/>
</dbReference>
<dbReference type="SMART" id="SM00220">
    <property type="entry name" value="S_TKc"/>
    <property type="match status" value="1"/>
</dbReference>
<dbReference type="InterPro" id="IPR050235">
    <property type="entry name" value="CK1_Ser-Thr_kinase"/>
</dbReference>
<dbReference type="GO" id="GO:0005524">
    <property type="term" value="F:ATP binding"/>
    <property type="evidence" value="ECO:0007669"/>
    <property type="project" value="UniProtKB-UniRule"/>
</dbReference>
<dbReference type="PANTHER" id="PTHR11909">
    <property type="entry name" value="CASEIN KINASE-RELATED"/>
    <property type="match status" value="1"/>
</dbReference>
<evidence type="ECO:0000256" key="3">
    <source>
        <dbReference type="ARBA" id="ARBA00022840"/>
    </source>
</evidence>
<protein>
    <recommendedName>
        <fullName evidence="1">non-specific serine/threonine protein kinase</fullName>
        <ecNumber evidence="1">2.7.11.1</ecNumber>
    </recommendedName>
</protein>
<keyword evidence="5" id="KW-0723">Serine/threonine-protein kinase</keyword>
<dbReference type="InterPro" id="IPR000719">
    <property type="entry name" value="Prot_kinase_dom"/>
</dbReference>